<proteinExistence type="predicted"/>
<feature type="compositionally biased region" description="Low complexity" evidence="1">
    <location>
        <begin position="1428"/>
        <end position="1442"/>
    </location>
</feature>
<feature type="region of interest" description="Disordered" evidence="1">
    <location>
        <begin position="1227"/>
        <end position="1247"/>
    </location>
</feature>
<evidence type="ECO:0000256" key="1">
    <source>
        <dbReference type="SAM" id="MobiDB-lite"/>
    </source>
</evidence>
<feature type="compositionally biased region" description="Basic and acidic residues" evidence="1">
    <location>
        <begin position="249"/>
        <end position="260"/>
    </location>
</feature>
<dbReference type="PANTHER" id="PTHR16112">
    <property type="entry name" value="METHYL-CPG BINDING PROTEIN, DROSOPHILA"/>
    <property type="match status" value="1"/>
</dbReference>
<accession>A0ABD0XJ05</accession>
<feature type="compositionally biased region" description="Low complexity" evidence="1">
    <location>
        <begin position="751"/>
        <end position="771"/>
    </location>
</feature>
<dbReference type="Proteomes" id="UP001557470">
    <property type="component" value="Unassembled WGS sequence"/>
</dbReference>
<feature type="compositionally biased region" description="Polar residues" evidence="1">
    <location>
        <begin position="1233"/>
        <end position="1244"/>
    </location>
</feature>
<organism evidence="3 4">
    <name type="scientific">Umbra pygmaea</name>
    <name type="common">Eastern mudminnow</name>
    <dbReference type="NCBI Taxonomy" id="75934"/>
    <lineage>
        <taxon>Eukaryota</taxon>
        <taxon>Metazoa</taxon>
        <taxon>Chordata</taxon>
        <taxon>Craniata</taxon>
        <taxon>Vertebrata</taxon>
        <taxon>Euteleostomi</taxon>
        <taxon>Actinopterygii</taxon>
        <taxon>Neopterygii</taxon>
        <taxon>Teleostei</taxon>
        <taxon>Protacanthopterygii</taxon>
        <taxon>Esociformes</taxon>
        <taxon>Umbridae</taxon>
        <taxon>Umbra</taxon>
    </lineage>
</organism>
<dbReference type="InterPro" id="IPR001739">
    <property type="entry name" value="Methyl_CpG_DNA-bd"/>
</dbReference>
<sequence length="1613" mass="170848">MEIQMKTQMPKVWRLQRNNLSTRSDILGFGTLHNQTYCVPGVSCRVLEEVTCEARLSRPVLERCEVCKTLGGWSAKSVCAFSLTPWPSNGGYHSQYYLWLFKDDKVLQGGFYKMMGGSESGSGDKDGVHTVAIQVPIGWQRIVENGLVVYISPSGTVLSSLEEVKSYLLTDGTCKCGLECPLVIHKVFNYSLGIKVQQPSQPVGKAEQDMTKLCNHRRKVVAMAALCRSMQAAQLPYVARHADTSGIMENRDLKRMRGDRDEEEPFPSKAHLVQSRPNNNLVPNPCGSPKSSPHLVYSYNGSSPLSHTITNSAHSPEVLRRLPPPLHLPPTSSQFCGYGTAQRSPRTPTPQSHGQRAPQNAEGPRSPHLGPLSPPTPSSPVTLGRGGHGVTLGSPLSPSCSLSPSVSVTFPSPHARSRHPSASSLSEPGVGGAVLAGYPPRRISSSSPHSPLPGGSPNIHFPKYKLEDILEQLRNSGNSSTNNHVLHHNSLCNQSNPQIVSLALDNSGKPTKAPVCGVGITAGPSGLPLGQFLNHQKQPHPASFPASSLLSAAAKAQLASQMTNNQCSSSASALSSALSLEVSKESEQSKVTNSTLYSSSYMARPLPAASLLLSHPCAPPSQPSSPLHLSSMDRTSHRKRQRRSPTVLSMLKESQMSSPRTPCNALNLSTVHSQPSSTSAPAHPHMPEIPLQALRLSVRHSGSLARPQKLPDGTLDFTTIMAGQPDPPTQPLSALLHLLSVQNAQAVMTQPGSGPRSGGPKRSPRQSPSPSHLNTRPMHSPRSPSQSRQGSVGSQSPSRPHHKVSPKRGPSPSVALSSPLPQCGSPTPSQHPPDRLWHAHNQTINATPVQSPSPDVDALVEAEHMSTLSPGASLGPPPTLSSSHGSTVTSCSSSTTSPRPLDLSNHVLALLAASSTATPGEGVQDRSTGSNTAVPEPPTVDHQSSTLTKLSGGCSPGPCNAPSLGDSAGSSPLAEAFPFMSQEQLLQLLSASAGLPSFLDPTVLGSLPMGLWMGTQQGPLPTSSTPQPHPHPPDQQESEQHLLLQHEPLPEKQAQQHPQQTVHLNNGFPFSLLPSLMGGQAEPPLSLLGLLNPLLPPSATPTPVQEADLGIGEKMGLQALLMASLLLGQQQASMLPLSGLSLDLPLQQQHTPALLEGLSLDKSSGLLDTSSLPGPGLLEALQGLLPPAEGPLQALQSLLLPAPLPPPAFLSLSPALLTAALGSADLPSAPHLPQTQQPTSQVSASDHEAGVDTLIPLSVQGKDTSVLQQLLPTLLNPGVLGDLSALTSLHSLLGLGPSPLLLPPVQASTLGMALLQDPDGAINLQLNMAPPSEGEKPVSLQETDSSTQQQDIPSNRLTPEAVPAPSPCLAPSPVSQRGEGSILDPYASFMDTIYTSFLQVSAKEHETAQSGADALCALPPSYPGEPRASSAPLPQASAPLSLSPRRACSLRNADLSRLNMEAAHSPAQGTPKPSEDCFATPMQIKPGVPEIRINPSLRTIYLEEAKTDSYSQAVSDRQGERPQAGGYLSPRDGCSQHMDDTVGLQNEQVRNQTSQTLGARRGRKRKQTLQDVLEDFRDLDAPTLEEPKPTVVLLKPDRPVRGRRRRGARSQRQ</sequence>
<feature type="compositionally biased region" description="Basic residues" evidence="1">
    <location>
        <begin position="1601"/>
        <end position="1613"/>
    </location>
</feature>
<keyword evidence="4" id="KW-1185">Reference proteome</keyword>
<evidence type="ECO:0000313" key="4">
    <source>
        <dbReference type="Proteomes" id="UP001557470"/>
    </source>
</evidence>
<feature type="compositionally biased region" description="Low complexity" evidence="1">
    <location>
        <begin position="810"/>
        <end position="821"/>
    </location>
</feature>
<feature type="compositionally biased region" description="Polar residues" evidence="1">
    <location>
        <begin position="331"/>
        <end position="358"/>
    </location>
</feature>
<feature type="region of interest" description="Disordered" evidence="1">
    <location>
        <begin position="319"/>
        <end position="460"/>
    </location>
</feature>
<feature type="region of interest" description="Disordered" evidence="1">
    <location>
        <begin position="1014"/>
        <end position="1040"/>
    </location>
</feature>
<feature type="region of interest" description="Disordered" evidence="1">
    <location>
        <begin position="916"/>
        <end position="954"/>
    </location>
</feature>
<feature type="region of interest" description="Disordered" evidence="1">
    <location>
        <begin position="1329"/>
        <end position="1377"/>
    </location>
</feature>
<feature type="region of interest" description="Disordered" evidence="1">
    <location>
        <begin position="748"/>
        <end position="836"/>
    </location>
</feature>
<protein>
    <recommendedName>
        <fullName evidence="2">MBD domain-containing protein</fullName>
    </recommendedName>
</protein>
<feature type="compositionally biased region" description="Low complexity" evidence="1">
    <location>
        <begin position="780"/>
        <end position="798"/>
    </location>
</feature>
<feature type="compositionally biased region" description="Low complexity" evidence="1">
    <location>
        <begin position="394"/>
        <end position="408"/>
    </location>
</feature>
<feature type="compositionally biased region" description="Basic and acidic residues" evidence="1">
    <location>
        <begin position="1578"/>
        <end position="1588"/>
    </location>
</feature>
<feature type="compositionally biased region" description="Polar residues" evidence="1">
    <location>
        <begin position="1340"/>
        <end position="1357"/>
    </location>
</feature>
<dbReference type="SUPFAM" id="SSF54171">
    <property type="entry name" value="DNA-binding domain"/>
    <property type="match status" value="1"/>
</dbReference>
<feature type="compositionally biased region" description="Basic and acidic residues" evidence="1">
    <location>
        <begin position="1031"/>
        <end position="1040"/>
    </location>
</feature>
<dbReference type="SMART" id="SM00391">
    <property type="entry name" value="MBD"/>
    <property type="match status" value="1"/>
</dbReference>
<dbReference type="EMBL" id="JAGEUA010000001">
    <property type="protein sequence ID" value="KAL1021423.1"/>
    <property type="molecule type" value="Genomic_DNA"/>
</dbReference>
<reference evidence="3 4" key="1">
    <citation type="submission" date="2024-06" db="EMBL/GenBank/DDBJ databases">
        <authorList>
            <person name="Pan Q."/>
            <person name="Wen M."/>
            <person name="Jouanno E."/>
            <person name="Zahm M."/>
            <person name="Klopp C."/>
            <person name="Cabau C."/>
            <person name="Louis A."/>
            <person name="Berthelot C."/>
            <person name="Parey E."/>
            <person name="Roest Crollius H."/>
            <person name="Montfort J."/>
            <person name="Robinson-Rechavi M."/>
            <person name="Bouchez O."/>
            <person name="Lampietro C."/>
            <person name="Lopez Roques C."/>
            <person name="Donnadieu C."/>
            <person name="Postlethwait J."/>
            <person name="Bobe J."/>
            <person name="Verreycken H."/>
            <person name="Guiguen Y."/>
        </authorList>
    </citation>
    <scope>NUCLEOTIDE SEQUENCE [LARGE SCALE GENOMIC DNA]</scope>
    <source>
        <strain evidence="3">Up_M1</strain>
        <tissue evidence="3">Testis</tissue>
    </source>
</reference>
<dbReference type="InterPro" id="IPR016177">
    <property type="entry name" value="DNA-bd_dom_sf"/>
</dbReference>
<feature type="region of interest" description="Disordered" evidence="1">
    <location>
        <begin position="1578"/>
        <end position="1613"/>
    </location>
</feature>
<name>A0ABD0XJ05_UMBPY</name>
<gene>
    <name evidence="3" type="ORF">UPYG_G00013090</name>
</gene>
<feature type="region of interest" description="Disordered" evidence="1">
    <location>
        <begin position="1420"/>
        <end position="1442"/>
    </location>
</feature>
<feature type="region of interest" description="Disordered" evidence="1">
    <location>
        <begin position="248"/>
        <end position="299"/>
    </location>
</feature>
<feature type="compositionally biased region" description="Low complexity" evidence="1">
    <location>
        <begin position="880"/>
        <end position="897"/>
    </location>
</feature>
<evidence type="ECO:0000259" key="2">
    <source>
        <dbReference type="PROSITE" id="PS50982"/>
    </source>
</evidence>
<dbReference type="PANTHER" id="PTHR16112:SF17">
    <property type="entry name" value="METHYL-CPG-BINDING DOMAIN PROTEIN 6"/>
    <property type="match status" value="1"/>
</dbReference>
<feature type="region of interest" description="Disordered" evidence="1">
    <location>
        <begin position="1507"/>
        <end position="1539"/>
    </location>
</feature>
<feature type="compositionally biased region" description="Low complexity" evidence="1">
    <location>
        <begin position="439"/>
        <end position="457"/>
    </location>
</feature>
<dbReference type="PROSITE" id="PS50982">
    <property type="entry name" value="MBD"/>
    <property type="match status" value="1"/>
</dbReference>
<comment type="caution">
    <text evidence="3">The sequence shown here is derived from an EMBL/GenBank/DDBJ whole genome shotgun (WGS) entry which is preliminary data.</text>
</comment>
<evidence type="ECO:0000313" key="3">
    <source>
        <dbReference type="EMBL" id="KAL1021423.1"/>
    </source>
</evidence>
<feature type="region of interest" description="Disordered" evidence="1">
    <location>
        <begin position="868"/>
        <end position="900"/>
    </location>
</feature>
<feature type="domain" description="MBD" evidence="2">
    <location>
        <begin position="125"/>
        <end position="195"/>
    </location>
</feature>
<feature type="region of interest" description="Disordered" evidence="1">
    <location>
        <begin position="614"/>
        <end position="646"/>
    </location>
</feature>